<evidence type="ECO:0000256" key="1">
    <source>
        <dbReference type="ARBA" id="ARBA00004613"/>
    </source>
</evidence>
<name>A0AAD9ARH6_9PEZI</name>
<gene>
    <name evidence="19" type="ORF">CCHR01_05171</name>
</gene>
<keyword evidence="9" id="KW-0119">Carbohydrate metabolism</keyword>
<dbReference type="GO" id="GO:0045490">
    <property type="term" value="P:pectin catabolic process"/>
    <property type="evidence" value="ECO:0007669"/>
    <property type="project" value="UniProtKB-ARBA"/>
</dbReference>
<dbReference type="EMBL" id="JAQOWY010000080">
    <property type="protein sequence ID" value="KAK1852185.1"/>
    <property type="molecule type" value="Genomic_DNA"/>
</dbReference>
<keyword evidence="10 17" id="KW-0326">Glycosidase</keyword>
<evidence type="ECO:0000256" key="4">
    <source>
        <dbReference type="ARBA" id="ARBA00022729"/>
    </source>
</evidence>
<dbReference type="PROSITE" id="PS00502">
    <property type="entry name" value="POLYGALACTURONASE"/>
    <property type="match status" value="1"/>
</dbReference>
<keyword evidence="20" id="KW-1185">Reference proteome</keyword>
<evidence type="ECO:0000256" key="14">
    <source>
        <dbReference type="ARBA" id="ARBA00038933"/>
    </source>
</evidence>
<evidence type="ECO:0000256" key="15">
    <source>
        <dbReference type="ARBA" id="ARBA00048766"/>
    </source>
</evidence>
<dbReference type="PANTHER" id="PTHR31736">
    <property type="match status" value="1"/>
</dbReference>
<keyword evidence="7" id="KW-1015">Disulfide bond</keyword>
<evidence type="ECO:0000256" key="2">
    <source>
        <dbReference type="ARBA" id="ARBA00008834"/>
    </source>
</evidence>
<evidence type="ECO:0000256" key="10">
    <source>
        <dbReference type="ARBA" id="ARBA00023295"/>
    </source>
</evidence>
<evidence type="ECO:0000256" key="8">
    <source>
        <dbReference type="ARBA" id="ARBA00023180"/>
    </source>
</evidence>
<dbReference type="AlphaFoldDB" id="A0AAD9ARH6"/>
<dbReference type="InterPro" id="IPR012334">
    <property type="entry name" value="Pectin_lyas_fold"/>
</dbReference>
<evidence type="ECO:0000313" key="20">
    <source>
        <dbReference type="Proteomes" id="UP001243330"/>
    </source>
</evidence>
<dbReference type="EC" id="3.2.1.67" evidence="14"/>
<dbReference type="SMART" id="SM00710">
    <property type="entry name" value="PbH1"/>
    <property type="match status" value="4"/>
</dbReference>
<dbReference type="Proteomes" id="UP001243330">
    <property type="component" value="Unassembled WGS sequence"/>
</dbReference>
<keyword evidence="8" id="KW-0325">Glycoprotein</keyword>
<organism evidence="19 20">
    <name type="scientific">Colletotrichum chrysophilum</name>
    <dbReference type="NCBI Taxonomy" id="1836956"/>
    <lineage>
        <taxon>Eukaryota</taxon>
        <taxon>Fungi</taxon>
        <taxon>Dikarya</taxon>
        <taxon>Ascomycota</taxon>
        <taxon>Pezizomycotina</taxon>
        <taxon>Sordariomycetes</taxon>
        <taxon>Hypocreomycetidae</taxon>
        <taxon>Glomerellales</taxon>
        <taxon>Glomerellaceae</taxon>
        <taxon>Colletotrichum</taxon>
        <taxon>Colletotrichum gloeosporioides species complex</taxon>
    </lineage>
</organism>
<evidence type="ECO:0000256" key="13">
    <source>
        <dbReference type="ARBA" id="ARBA00037312"/>
    </source>
</evidence>
<evidence type="ECO:0000256" key="18">
    <source>
        <dbReference type="SAM" id="SignalP"/>
    </source>
</evidence>
<dbReference type="GO" id="GO:0071555">
    <property type="term" value="P:cell wall organization"/>
    <property type="evidence" value="ECO:0007669"/>
    <property type="project" value="UniProtKB-KW"/>
</dbReference>
<evidence type="ECO:0000313" key="19">
    <source>
        <dbReference type="EMBL" id="KAK1852185.1"/>
    </source>
</evidence>
<reference evidence="19" key="1">
    <citation type="submission" date="2023-01" db="EMBL/GenBank/DDBJ databases">
        <title>Colletotrichum chrysophilum M932 genome sequence.</title>
        <authorList>
            <person name="Baroncelli R."/>
        </authorList>
    </citation>
    <scope>NUCLEOTIDE SEQUENCE</scope>
    <source>
        <strain evidence="19">M932</strain>
    </source>
</reference>
<comment type="catalytic activity">
    <reaction evidence="15">
        <text>[(1-&gt;4)-alpha-D-galacturonosyl](n) + H2O = alpha-D-galacturonate + [(1-&gt;4)-alpha-D-galacturonosyl](n-1)</text>
        <dbReference type="Rhea" id="RHEA:14117"/>
        <dbReference type="Rhea" id="RHEA-COMP:14570"/>
        <dbReference type="Rhea" id="RHEA-COMP:14572"/>
        <dbReference type="ChEBI" id="CHEBI:15377"/>
        <dbReference type="ChEBI" id="CHEBI:58658"/>
        <dbReference type="ChEBI" id="CHEBI:140523"/>
        <dbReference type="EC" id="3.2.1.67"/>
    </reaction>
</comment>
<feature type="active site" evidence="16">
    <location>
        <position position="265"/>
    </location>
</feature>
<keyword evidence="12" id="KW-0624">Polysaccharide degradation</keyword>
<feature type="signal peptide" evidence="18">
    <location>
        <begin position="1"/>
        <end position="18"/>
    </location>
</feature>
<dbReference type="InterPro" id="IPR011050">
    <property type="entry name" value="Pectin_lyase_fold/virulence"/>
</dbReference>
<dbReference type="GO" id="GO:0005576">
    <property type="term" value="C:extracellular region"/>
    <property type="evidence" value="ECO:0007669"/>
    <property type="project" value="UniProtKB-SubCell"/>
</dbReference>
<dbReference type="PANTHER" id="PTHR31736:SF12">
    <property type="entry name" value="EXO-POLYGALACTURONASE, PUTATIVE-RELATED"/>
    <property type="match status" value="1"/>
</dbReference>
<evidence type="ECO:0000256" key="11">
    <source>
        <dbReference type="ARBA" id="ARBA00023316"/>
    </source>
</evidence>
<dbReference type="Gene3D" id="2.160.20.10">
    <property type="entry name" value="Single-stranded right-handed beta-helix, Pectin lyase-like"/>
    <property type="match status" value="1"/>
</dbReference>
<keyword evidence="5" id="KW-0677">Repeat</keyword>
<evidence type="ECO:0000256" key="16">
    <source>
        <dbReference type="PROSITE-ProRule" id="PRU10052"/>
    </source>
</evidence>
<dbReference type="GO" id="GO:0047911">
    <property type="term" value="F:galacturan 1,4-alpha-galacturonidase activity"/>
    <property type="evidence" value="ECO:0007669"/>
    <property type="project" value="UniProtKB-EC"/>
</dbReference>
<evidence type="ECO:0000256" key="12">
    <source>
        <dbReference type="ARBA" id="ARBA00023326"/>
    </source>
</evidence>
<accession>A0AAD9ARH6</accession>
<keyword evidence="4 18" id="KW-0732">Signal</keyword>
<feature type="chain" id="PRO_5041960554" description="galacturonan 1,4-alpha-galacturonidase" evidence="18">
    <location>
        <begin position="19"/>
        <end position="448"/>
    </location>
</feature>
<dbReference type="GO" id="GO:0004650">
    <property type="term" value="F:polygalacturonase activity"/>
    <property type="evidence" value="ECO:0007669"/>
    <property type="project" value="InterPro"/>
</dbReference>
<comment type="function">
    <text evidence="13">Specific in hydrolyzing the terminal glycosidic bond of polygalacturonic acid and oligogalacturonates.</text>
</comment>
<dbReference type="InterPro" id="IPR000743">
    <property type="entry name" value="Glyco_hydro_28"/>
</dbReference>
<evidence type="ECO:0000256" key="6">
    <source>
        <dbReference type="ARBA" id="ARBA00022801"/>
    </source>
</evidence>
<evidence type="ECO:0000256" key="17">
    <source>
        <dbReference type="RuleBase" id="RU361169"/>
    </source>
</evidence>
<evidence type="ECO:0000256" key="9">
    <source>
        <dbReference type="ARBA" id="ARBA00023277"/>
    </source>
</evidence>
<dbReference type="SUPFAM" id="SSF51126">
    <property type="entry name" value="Pectin lyase-like"/>
    <property type="match status" value="1"/>
</dbReference>
<proteinExistence type="inferred from homology"/>
<comment type="similarity">
    <text evidence="2 17">Belongs to the glycosyl hydrolase 28 family.</text>
</comment>
<sequence>MAAKTLISMLAAVSSAAALTCQVAGGTSDDSPAILAALKQCNNGGTVVLDKTYTIGSVLQTEDLSNIAIQLSGTVSLSTDLSYWQKNSIQLTYQDAYTAWAIGGSNIHVGPPSPGTAIIPDKLSRSTAAVLTMEEVTVRGSHLPSGNSECSLTSAAAWYAAGKTGPIMLTLLNAKNVLVEHITMNKSPFWHNLVEGCTNVTYSHVNMNSVQTSGKQAQNTDGWDTYRSSQVTITDCTVINGDDCVSFKPNSTDITVKNLYCQGSHGISVGSLGQYAGQVDIVRNIYAKNITMVNASNGARIKAWGGSASPTSTSGGGTGVVQNVTFDTFTMKNVDLPIVIDQCYMTSAAACAQHPSGVTISDVHYIDVTGTGGKAAEVVSMVCSDVCQDITATGTKLVGTKGGAEYICKNVASTDKLDFPCSATGVTVGGGTTKTSKTAKATATKSLG</sequence>
<keyword evidence="6 17" id="KW-0378">Hydrolase</keyword>
<comment type="caution">
    <text evidence="19">The sequence shown here is derived from an EMBL/GenBank/DDBJ whole genome shotgun (WGS) entry which is preliminary data.</text>
</comment>
<keyword evidence="11" id="KW-0961">Cell wall biogenesis/degradation</keyword>
<keyword evidence="3" id="KW-0964">Secreted</keyword>
<evidence type="ECO:0000256" key="5">
    <source>
        <dbReference type="ARBA" id="ARBA00022737"/>
    </source>
</evidence>
<dbReference type="Pfam" id="PF00295">
    <property type="entry name" value="Glyco_hydro_28"/>
    <property type="match status" value="1"/>
</dbReference>
<comment type="subcellular location">
    <subcellularLocation>
        <location evidence="1">Secreted</location>
    </subcellularLocation>
</comment>
<dbReference type="InterPro" id="IPR006626">
    <property type="entry name" value="PbH1"/>
</dbReference>
<evidence type="ECO:0000256" key="3">
    <source>
        <dbReference type="ARBA" id="ARBA00022525"/>
    </source>
</evidence>
<protein>
    <recommendedName>
        <fullName evidence="14">galacturonan 1,4-alpha-galacturonidase</fullName>
        <ecNumber evidence="14">3.2.1.67</ecNumber>
    </recommendedName>
</protein>
<evidence type="ECO:0000256" key="7">
    <source>
        <dbReference type="ARBA" id="ARBA00023157"/>
    </source>
</evidence>